<dbReference type="Gene3D" id="3.40.50.10360">
    <property type="entry name" value="Hypothetical protein TT1679"/>
    <property type="match status" value="1"/>
</dbReference>
<dbReference type="HAMAP" id="MF_00800">
    <property type="entry name" value="UPF0340"/>
    <property type="match status" value="1"/>
</dbReference>
<evidence type="ECO:0000313" key="2">
    <source>
        <dbReference type="EMBL" id="MFC5711517.1"/>
    </source>
</evidence>
<dbReference type="Proteomes" id="UP001596142">
    <property type="component" value="Unassembled WGS sequence"/>
</dbReference>
<dbReference type="NCBIfam" id="TIGR01440">
    <property type="entry name" value="TIGR01440 family protein"/>
    <property type="match status" value="1"/>
</dbReference>
<keyword evidence="3" id="KW-1185">Reference proteome</keyword>
<dbReference type="InterPro" id="IPR006340">
    <property type="entry name" value="DUF436"/>
</dbReference>
<dbReference type="RefSeq" id="WP_385937866.1">
    <property type="nucleotide sequence ID" value="NZ_JBHSOZ010000002.1"/>
</dbReference>
<accession>A0ABW0YLA0</accession>
<comment type="caution">
    <text evidence="2">The sequence shown here is derived from an EMBL/GenBank/DDBJ whole genome shotgun (WGS) entry which is preliminary data.</text>
</comment>
<name>A0ABW0YLA0_9BACI</name>
<evidence type="ECO:0000313" key="3">
    <source>
        <dbReference type="Proteomes" id="UP001596142"/>
    </source>
</evidence>
<sequence length="185" mass="20165">MNIQTEIRESLSTALQELSDVVTLNDRHIFVIGASTSEVLGKRIGSAGSEEAAEEIFSVLQEFQEKTGVHLAFQGCEHINRALVIESRTAERFSLEEVTVVPHAKAGGAMASYAYQHFRDPVVTEFVKADAGIDIGDTLIGMHLKHVAIPVRSSIKEIGAAHLTMAKTRPKLIGGSRARYPIVEK</sequence>
<dbReference type="InterPro" id="IPR028345">
    <property type="entry name" value="Antibiotic_NAT-like"/>
</dbReference>
<dbReference type="EMBL" id="JBHSOZ010000002">
    <property type="protein sequence ID" value="MFC5711517.1"/>
    <property type="molecule type" value="Genomic_DNA"/>
</dbReference>
<dbReference type="SUPFAM" id="SSF110710">
    <property type="entry name" value="TTHA0583/YokD-like"/>
    <property type="match status" value="1"/>
</dbReference>
<proteinExistence type="inferred from homology"/>
<protein>
    <recommendedName>
        <fullName evidence="1">UPF0340 protein ACFPU1_01840</fullName>
    </recommendedName>
</protein>
<evidence type="ECO:0000256" key="1">
    <source>
        <dbReference type="HAMAP-Rule" id="MF_00800"/>
    </source>
</evidence>
<dbReference type="PIRSF" id="PIRSF007510">
    <property type="entry name" value="UCP007510"/>
    <property type="match status" value="1"/>
</dbReference>
<gene>
    <name evidence="2" type="ORF">ACFPU1_01840</name>
</gene>
<organism evidence="2 3">
    <name type="scientific">Thalassorhabdus alkalitolerans</name>
    <dbReference type="NCBI Taxonomy" id="2282697"/>
    <lineage>
        <taxon>Bacteria</taxon>
        <taxon>Bacillati</taxon>
        <taxon>Bacillota</taxon>
        <taxon>Bacilli</taxon>
        <taxon>Bacillales</taxon>
        <taxon>Bacillaceae</taxon>
        <taxon>Thalassorhabdus</taxon>
    </lineage>
</organism>
<dbReference type="Pfam" id="PF04260">
    <property type="entry name" value="DUF436"/>
    <property type="match status" value="1"/>
</dbReference>
<reference evidence="3" key="1">
    <citation type="journal article" date="2019" name="Int. J. Syst. Evol. Microbiol.">
        <title>The Global Catalogue of Microorganisms (GCM) 10K type strain sequencing project: providing services to taxonomists for standard genome sequencing and annotation.</title>
        <authorList>
            <consortium name="The Broad Institute Genomics Platform"/>
            <consortium name="The Broad Institute Genome Sequencing Center for Infectious Disease"/>
            <person name="Wu L."/>
            <person name="Ma J."/>
        </authorList>
    </citation>
    <scope>NUCLEOTIDE SEQUENCE [LARGE SCALE GENOMIC DNA]</scope>
    <source>
        <strain evidence="3">CECT 7184</strain>
    </source>
</reference>
<comment type="similarity">
    <text evidence="1">Belongs to the UPF0340 family.</text>
</comment>